<dbReference type="Proteomes" id="UP001164390">
    <property type="component" value="Chromosome"/>
</dbReference>
<dbReference type="RefSeq" id="WP_271632499.1">
    <property type="nucleotide sequence ID" value="NZ_CP094970.1"/>
</dbReference>
<proteinExistence type="predicted"/>
<evidence type="ECO:0000313" key="2">
    <source>
        <dbReference type="EMBL" id="UYM03857.1"/>
    </source>
</evidence>
<organism evidence="2 3">
    <name type="scientific">Solicola gregarius</name>
    <dbReference type="NCBI Taxonomy" id="2908642"/>
    <lineage>
        <taxon>Bacteria</taxon>
        <taxon>Bacillati</taxon>
        <taxon>Actinomycetota</taxon>
        <taxon>Actinomycetes</taxon>
        <taxon>Propionibacteriales</taxon>
        <taxon>Nocardioidaceae</taxon>
        <taxon>Solicola</taxon>
    </lineage>
</organism>
<feature type="compositionally biased region" description="Pro residues" evidence="1">
    <location>
        <begin position="262"/>
        <end position="290"/>
    </location>
</feature>
<dbReference type="KEGG" id="sgrg:L0C25_15055"/>
<reference evidence="2" key="1">
    <citation type="submission" date="2022-01" db="EMBL/GenBank/DDBJ databases">
        <title>Nocardioidaceae gen. sp. A5X3R13.</title>
        <authorList>
            <person name="Lopez Marin M.A."/>
            <person name="Uhlik O."/>
        </authorList>
    </citation>
    <scope>NUCLEOTIDE SEQUENCE</scope>
    <source>
        <strain evidence="2">A5X3R13</strain>
    </source>
</reference>
<dbReference type="EMBL" id="CP094970">
    <property type="protein sequence ID" value="UYM03857.1"/>
    <property type="molecule type" value="Genomic_DNA"/>
</dbReference>
<name>A0AA46TFH7_9ACTN</name>
<feature type="compositionally biased region" description="Acidic residues" evidence="1">
    <location>
        <begin position="179"/>
        <end position="193"/>
    </location>
</feature>
<evidence type="ECO:0000256" key="1">
    <source>
        <dbReference type="SAM" id="MobiDB-lite"/>
    </source>
</evidence>
<gene>
    <name evidence="2" type="ORF">L0C25_15055</name>
</gene>
<protein>
    <submittedName>
        <fullName evidence="2">Uncharacterized protein</fullName>
    </submittedName>
</protein>
<keyword evidence="3" id="KW-1185">Reference proteome</keyword>
<evidence type="ECO:0000313" key="3">
    <source>
        <dbReference type="Proteomes" id="UP001164390"/>
    </source>
</evidence>
<sequence length="318" mass="32050">MTSDVLDLDDIAADDALIESIRYGAVRDDLPDGDPAVDVLLAVRDGAQAPAAARSVAGRTRRAIATRVVSHRRAIAVSAIAGIAVTTGVGAAVAGDPTAAFKYVFDRGVEIGSRFGTPGGNSSAAGDVVGRPHAVGMSTPPVRQGAAAAPLGESREDTSVGFVRDPDYWLVPTPRGLEEFVDGESDSSGDDEIATTGGTTTTEVGPGESPGSDEPVVTTAETQDPESDGPGPSDGPTTTMIVPPTEGTTDPTTSPPTETAITPPPTETTITPPPTETTPPPTETTTPPPSETTSPPTDTTSPPSSAPTTSSSSESPTP</sequence>
<accession>A0AA46TFH7</accession>
<feature type="region of interest" description="Disordered" evidence="1">
    <location>
        <begin position="134"/>
        <end position="160"/>
    </location>
</feature>
<dbReference type="AlphaFoldDB" id="A0AA46TFH7"/>
<feature type="region of interest" description="Disordered" evidence="1">
    <location>
        <begin position="178"/>
        <end position="318"/>
    </location>
</feature>
<feature type="compositionally biased region" description="Low complexity" evidence="1">
    <location>
        <begin position="291"/>
        <end position="318"/>
    </location>
</feature>
<feature type="compositionally biased region" description="Low complexity" evidence="1">
    <location>
        <begin position="228"/>
        <end position="261"/>
    </location>
</feature>